<dbReference type="Gene3D" id="3.20.20.80">
    <property type="entry name" value="Glycosidases"/>
    <property type="match status" value="1"/>
</dbReference>
<dbReference type="PROSITE" id="PS51910">
    <property type="entry name" value="GH18_2"/>
    <property type="match status" value="1"/>
</dbReference>
<keyword evidence="9" id="KW-0119">Carbohydrate metabolism</keyword>
<dbReference type="InterPro" id="IPR050314">
    <property type="entry name" value="Glycosyl_Hydrlase_18"/>
</dbReference>
<comment type="caution">
    <text evidence="17">The sequence shown here is derived from an EMBL/GenBank/DDBJ whole genome shotgun (WGS) entry which is preliminary data.</text>
</comment>
<evidence type="ECO:0000256" key="14">
    <source>
        <dbReference type="SAM" id="SignalP"/>
    </source>
</evidence>
<dbReference type="InterPro" id="IPR001579">
    <property type="entry name" value="Glyco_hydro_18_chit_AS"/>
</dbReference>
<evidence type="ECO:0000256" key="11">
    <source>
        <dbReference type="ARBA" id="ARBA00023326"/>
    </source>
</evidence>
<keyword evidence="7 13" id="KW-0378">Hydrolase</keyword>
<dbReference type="InterPro" id="IPR001002">
    <property type="entry name" value="Chitin-bd_1"/>
</dbReference>
<comment type="catalytic activity">
    <reaction evidence="1">
        <text>Random endo-hydrolysis of N-acetyl-beta-D-glucosaminide (1-&gt;4)-beta-linkages in chitin and chitodextrins.</text>
        <dbReference type="EC" id="3.2.1.14"/>
    </reaction>
</comment>
<dbReference type="GO" id="GO:0006032">
    <property type="term" value="P:chitin catabolic process"/>
    <property type="evidence" value="ECO:0007669"/>
    <property type="project" value="UniProtKB-KW"/>
</dbReference>
<dbReference type="InterPro" id="IPR001223">
    <property type="entry name" value="Glyco_hydro18_cat"/>
</dbReference>
<evidence type="ECO:0000256" key="5">
    <source>
        <dbReference type="ARBA" id="ARBA00022525"/>
    </source>
</evidence>
<evidence type="ECO:0000256" key="7">
    <source>
        <dbReference type="ARBA" id="ARBA00022801"/>
    </source>
</evidence>
<feature type="chain" id="PRO_5019045830" description="chitinase" evidence="14">
    <location>
        <begin position="23"/>
        <end position="1144"/>
    </location>
</feature>
<dbReference type="InterPro" id="IPR036861">
    <property type="entry name" value="Endochitinase-like_sf"/>
</dbReference>
<dbReference type="PROSITE" id="PS50941">
    <property type="entry name" value="CHIT_BIND_I_2"/>
    <property type="match status" value="1"/>
</dbReference>
<dbReference type="InterPro" id="IPR011583">
    <property type="entry name" value="Chitinase_II/V-like_cat"/>
</dbReference>
<keyword evidence="5" id="KW-0964">Secreted</keyword>
<dbReference type="Gene3D" id="3.30.60.10">
    <property type="entry name" value="Endochitinase-like"/>
    <property type="match status" value="1"/>
</dbReference>
<sequence length="1144" mass="122718">MTLLLIHTHVLVCGLGPSYCGAGNCTSSCDAKSDCDPGWGSEWSSAESCPLNVCCSEYGFCGTTSLFCGTDDKVDTPSCTGGSSASQKIIGYYEGWSTTRACKGIQPENLLMGLYTHLNYAFAFVDPDTFEVATMQSSDTDFMPRLTALKNYNPSLEVWISIGGWSMTDSDQPTATTFSDLAGSEDAQQKFFTSLVSFMSTYGFDGVDIDWEYPVAPERSGKDADYENYVSFLKNLRGALGSNGHNYGLSITLPSSYWYLQNFDIVKIEPLVDWFNVMTYDLHGTWDSTDPYIGAIVQAHTNLTEIDQTMDLMWRNSIDPSKIVMGIGFYGRSFTLSDPSCTEAGCPFSAGGTPGNCSASAGTLMYSEIQDIIATGDATVVTDKDAAVQIVTWGGDQWVSYDDADTLKQKLDYANGKCLGGLMVWAASTDDNKGSAIQALAGAAGINSTTVLSRSAVVSNPGQCVWGECGASCPSGLVPVETSKSNASPLGIESGCNDGTRSFCCPADNPPTCSWKGSPKFCGLLPSNQCSDSEVEVAASTDGCWTGHKSLCCSKTDSDSDLASCKWEGAAPICSAESLTSVALGLLGPSILSSAFTFSSYGCDSGSDYPKELTTAKQGEGGQQSCAFNGGFKSYCCSDPAPWKNCEWKTGNVAWKEWESVFFGYVGQVFSSFQTDCKTSCDVGKVTVATDGFACRSGTYSFYCCDSPNTPTAPDLPVISLCPSPLRPEDWSSGLEEESSLPNVYEELSDFDDTCDLPSYDVKRGLETQDKYVFAARPHLLPLFARNGSAVITARDFASPYAVSELDERGLGTVLASGSGIHQLEPRGVRKGVMSLCSPTNSKSSLWYQPHPGASSIMRTTGKAFTVAQRGVCAALGVSALTTMSTDADWVTEHVLEKQEFRDAIEWMGKGLAPDGTTLTAGAVPWAGVFDDTGLFQNYWPSTTYTSLSNLVGTWSGNIADTFMGILGRTADVGLNNQYIANFQVCDADYNSYKEHIVAGEKFISDTLLAEYNPLEQIGVLSDMIDMMAGYRSHVDVVASYATTYTSIKTLWGDFARYATAQGVTYDFAGAWEQIIRAGLNQQLASARTQLTDRVATALLYWQSNSPFTDGYTATVVAANIATLQGWQSSVNTIITLPIASMAP</sequence>
<evidence type="ECO:0000256" key="4">
    <source>
        <dbReference type="ARBA" id="ARBA00012729"/>
    </source>
</evidence>
<organism evidence="17 18">
    <name type="scientific">Cytospora chrysosperma</name>
    <name type="common">Cytospora canker fungus</name>
    <name type="synonym">Sphaeria chrysosperma</name>
    <dbReference type="NCBI Taxonomy" id="252740"/>
    <lineage>
        <taxon>Eukaryota</taxon>
        <taxon>Fungi</taxon>
        <taxon>Dikarya</taxon>
        <taxon>Ascomycota</taxon>
        <taxon>Pezizomycotina</taxon>
        <taxon>Sordariomycetes</taxon>
        <taxon>Sordariomycetidae</taxon>
        <taxon>Diaporthales</taxon>
        <taxon>Cytosporaceae</taxon>
        <taxon>Cytospora</taxon>
    </lineage>
</organism>
<dbReference type="SUPFAM" id="SSF57016">
    <property type="entry name" value="Plant lectins/antimicrobial peptides"/>
    <property type="match status" value="1"/>
</dbReference>
<dbReference type="CDD" id="cd00035">
    <property type="entry name" value="ChtBD1"/>
    <property type="match status" value="1"/>
</dbReference>
<protein>
    <recommendedName>
        <fullName evidence="4">chitinase</fullName>
        <ecNumber evidence="4">3.2.1.14</ecNumber>
    </recommendedName>
</protein>
<dbReference type="GO" id="GO:0008061">
    <property type="term" value="F:chitin binding"/>
    <property type="evidence" value="ECO:0007669"/>
    <property type="project" value="UniProtKB-UniRule"/>
</dbReference>
<keyword evidence="10 13" id="KW-0326">Glycosidase</keyword>
<dbReference type="PROSITE" id="PS00026">
    <property type="entry name" value="CHIT_BIND_I_1"/>
    <property type="match status" value="1"/>
</dbReference>
<gene>
    <name evidence="17" type="ORF">VSDG_07707</name>
</gene>
<reference evidence="17 18" key="1">
    <citation type="submission" date="2015-09" db="EMBL/GenBank/DDBJ databases">
        <title>Host preference determinants of Valsa canker pathogens revealed by comparative genomics.</title>
        <authorList>
            <person name="Yin Z."/>
            <person name="Huang L."/>
        </authorList>
    </citation>
    <scope>NUCLEOTIDE SEQUENCE [LARGE SCALE GENOMIC DNA]</scope>
    <source>
        <strain evidence="17 18">YSFL</strain>
    </source>
</reference>
<dbReference type="Pfam" id="PF00187">
    <property type="entry name" value="Chitin_bind_1"/>
    <property type="match status" value="1"/>
</dbReference>
<feature type="signal peptide" evidence="14">
    <location>
        <begin position="1"/>
        <end position="22"/>
    </location>
</feature>
<dbReference type="PROSITE" id="PS01095">
    <property type="entry name" value="GH18_1"/>
    <property type="match status" value="1"/>
</dbReference>
<dbReference type="EC" id="3.2.1.14" evidence="4"/>
<dbReference type="PANTHER" id="PTHR11177:SF333">
    <property type="entry name" value="CHITINASE"/>
    <property type="match status" value="1"/>
</dbReference>
<dbReference type="SUPFAM" id="SSF54556">
    <property type="entry name" value="Chitinase insertion domain"/>
    <property type="match status" value="1"/>
</dbReference>
<dbReference type="Pfam" id="PF00704">
    <property type="entry name" value="Glyco_hydro_18"/>
    <property type="match status" value="1"/>
</dbReference>
<feature type="disulfide bond" evidence="12">
    <location>
        <begin position="54"/>
        <end position="68"/>
    </location>
</feature>
<comment type="similarity">
    <text evidence="3">Belongs to the glycosyl hydrolase 18 family. Chitinase class V subfamily.</text>
</comment>
<evidence type="ECO:0000313" key="18">
    <source>
        <dbReference type="Proteomes" id="UP000284375"/>
    </source>
</evidence>
<keyword evidence="18" id="KW-1185">Reference proteome</keyword>
<feature type="disulfide bond" evidence="12">
    <location>
        <begin position="49"/>
        <end position="61"/>
    </location>
</feature>
<dbReference type="EMBL" id="LJZO01000046">
    <property type="protein sequence ID" value="ROV91006.1"/>
    <property type="molecule type" value="Genomic_DNA"/>
</dbReference>
<dbReference type="GO" id="GO:0008843">
    <property type="term" value="F:endochitinase activity"/>
    <property type="evidence" value="ECO:0007669"/>
    <property type="project" value="UniProtKB-EC"/>
</dbReference>
<dbReference type="GO" id="GO:0000272">
    <property type="term" value="P:polysaccharide catabolic process"/>
    <property type="evidence" value="ECO:0007669"/>
    <property type="project" value="UniProtKB-KW"/>
</dbReference>
<dbReference type="GO" id="GO:0005576">
    <property type="term" value="C:extracellular region"/>
    <property type="evidence" value="ECO:0007669"/>
    <property type="project" value="UniProtKB-SubCell"/>
</dbReference>
<evidence type="ECO:0000259" key="16">
    <source>
        <dbReference type="PROSITE" id="PS51910"/>
    </source>
</evidence>
<evidence type="ECO:0000256" key="10">
    <source>
        <dbReference type="ARBA" id="ARBA00023295"/>
    </source>
</evidence>
<dbReference type="OrthoDB" id="73875at2759"/>
<proteinExistence type="inferred from homology"/>
<evidence type="ECO:0000256" key="3">
    <source>
        <dbReference type="ARBA" id="ARBA00008682"/>
    </source>
</evidence>
<dbReference type="PANTHER" id="PTHR11177">
    <property type="entry name" value="CHITINASE"/>
    <property type="match status" value="1"/>
</dbReference>
<evidence type="ECO:0000256" key="6">
    <source>
        <dbReference type="ARBA" id="ARBA00022669"/>
    </source>
</evidence>
<keyword evidence="12" id="KW-1015">Disulfide bond</keyword>
<evidence type="ECO:0000256" key="8">
    <source>
        <dbReference type="ARBA" id="ARBA00023024"/>
    </source>
</evidence>
<dbReference type="InterPro" id="IPR029070">
    <property type="entry name" value="Chitinase_insertion_sf"/>
</dbReference>
<dbReference type="AlphaFoldDB" id="A0A423VJ80"/>
<keyword evidence="8" id="KW-0146">Chitin degradation</keyword>
<dbReference type="InterPro" id="IPR017853">
    <property type="entry name" value="GH"/>
</dbReference>
<comment type="subcellular location">
    <subcellularLocation>
        <location evidence="2">Secreted</location>
    </subcellularLocation>
</comment>
<keyword evidence="14" id="KW-0732">Signal</keyword>
<evidence type="ECO:0000256" key="2">
    <source>
        <dbReference type="ARBA" id="ARBA00004613"/>
    </source>
</evidence>
<evidence type="ECO:0000256" key="1">
    <source>
        <dbReference type="ARBA" id="ARBA00000822"/>
    </source>
</evidence>
<keyword evidence="11" id="KW-0624">Polysaccharide degradation</keyword>
<evidence type="ECO:0000256" key="13">
    <source>
        <dbReference type="RuleBase" id="RU000489"/>
    </source>
</evidence>
<dbReference type="SMART" id="SM00636">
    <property type="entry name" value="Glyco_18"/>
    <property type="match status" value="1"/>
</dbReference>
<dbReference type="Proteomes" id="UP000284375">
    <property type="component" value="Unassembled WGS sequence"/>
</dbReference>
<dbReference type="SUPFAM" id="SSF51445">
    <property type="entry name" value="(Trans)glycosidases"/>
    <property type="match status" value="1"/>
</dbReference>
<evidence type="ECO:0000313" key="17">
    <source>
        <dbReference type="EMBL" id="ROV91006.1"/>
    </source>
</evidence>
<comment type="caution">
    <text evidence="12">Lacks conserved residue(s) required for the propagation of feature annotation.</text>
</comment>
<keyword evidence="6 12" id="KW-0147">Chitin-binding</keyword>
<feature type="domain" description="GH18" evidence="16">
    <location>
        <begin position="87"/>
        <end position="447"/>
    </location>
</feature>
<dbReference type="STRING" id="252740.A0A423VJ80"/>
<dbReference type="InterPro" id="IPR018371">
    <property type="entry name" value="Chitin-binding_1_CS"/>
</dbReference>
<name>A0A423VJ80_CYTCH</name>
<feature type="domain" description="Chitin-binding type-1" evidence="15">
    <location>
        <begin position="32"/>
        <end position="85"/>
    </location>
</feature>
<accession>A0A423VJ80</accession>
<evidence type="ECO:0000259" key="15">
    <source>
        <dbReference type="PROSITE" id="PS50941"/>
    </source>
</evidence>
<evidence type="ECO:0000256" key="12">
    <source>
        <dbReference type="PROSITE-ProRule" id="PRU00261"/>
    </source>
</evidence>
<evidence type="ECO:0000256" key="9">
    <source>
        <dbReference type="ARBA" id="ARBA00023277"/>
    </source>
</evidence>
<dbReference type="Gene3D" id="3.10.50.10">
    <property type="match status" value="1"/>
</dbReference>